<feature type="domain" description="Amine oxidase" evidence="2">
    <location>
        <begin position="30"/>
        <end position="453"/>
    </location>
</feature>
<organism evidence="3 4">
    <name type="scientific">Baekduia soli</name>
    <dbReference type="NCBI Taxonomy" id="496014"/>
    <lineage>
        <taxon>Bacteria</taxon>
        <taxon>Bacillati</taxon>
        <taxon>Actinomycetota</taxon>
        <taxon>Thermoleophilia</taxon>
        <taxon>Solirubrobacterales</taxon>
        <taxon>Baekduiaceae</taxon>
        <taxon>Baekduia</taxon>
    </lineage>
</organism>
<dbReference type="PANTHER" id="PTHR42923">
    <property type="entry name" value="PROTOPORPHYRINOGEN OXIDASE"/>
    <property type="match status" value="1"/>
</dbReference>
<dbReference type="OrthoDB" id="7849608at2"/>
<dbReference type="InterPro" id="IPR002937">
    <property type="entry name" value="Amino_oxidase"/>
</dbReference>
<dbReference type="KEGG" id="bsol:FSW04_24300"/>
<accession>A0A5B8UC37</accession>
<dbReference type="AlphaFoldDB" id="A0A5B8UC37"/>
<dbReference type="SUPFAM" id="SSF51905">
    <property type="entry name" value="FAD/NAD(P)-binding domain"/>
    <property type="match status" value="1"/>
</dbReference>
<dbReference type="PANTHER" id="PTHR42923:SF47">
    <property type="entry name" value="BLR3003 PROTEIN"/>
    <property type="match status" value="1"/>
</dbReference>
<feature type="compositionally biased region" description="Basic residues" evidence="1">
    <location>
        <begin position="1"/>
        <end position="10"/>
    </location>
</feature>
<dbReference type="Gene3D" id="3.50.50.60">
    <property type="entry name" value="FAD/NAD(P)-binding domain"/>
    <property type="match status" value="1"/>
</dbReference>
<dbReference type="NCBIfam" id="TIGR03467">
    <property type="entry name" value="HpnE"/>
    <property type="match status" value="1"/>
</dbReference>
<dbReference type="Proteomes" id="UP000321805">
    <property type="component" value="Chromosome"/>
</dbReference>
<dbReference type="InterPro" id="IPR050464">
    <property type="entry name" value="Zeta_carotene_desat/Oxidored"/>
</dbReference>
<protein>
    <submittedName>
        <fullName evidence="3">FAD-dependent oxidoreductase</fullName>
    </submittedName>
</protein>
<reference evidence="3 4" key="1">
    <citation type="journal article" date="2018" name="J. Microbiol.">
        <title>Baekduia soli gen. nov., sp. nov., a novel bacterium isolated from the soil of Baekdu Mountain and proposal of a novel family name, Baekduiaceae fam. nov.</title>
        <authorList>
            <person name="An D.S."/>
            <person name="Siddiqi M.Z."/>
            <person name="Kim K.H."/>
            <person name="Yu H.S."/>
            <person name="Im W.T."/>
        </authorList>
    </citation>
    <scope>NUCLEOTIDE SEQUENCE [LARGE SCALE GENOMIC DNA]</scope>
    <source>
        <strain evidence="3 4">BR7-21</strain>
    </source>
</reference>
<keyword evidence="4" id="KW-1185">Reference proteome</keyword>
<feature type="region of interest" description="Disordered" evidence="1">
    <location>
        <begin position="1"/>
        <end position="21"/>
    </location>
</feature>
<dbReference type="Pfam" id="PF01593">
    <property type="entry name" value="Amino_oxidase"/>
    <property type="match status" value="1"/>
</dbReference>
<evidence type="ECO:0000256" key="1">
    <source>
        <dbReference type="SAM" id="MobiDB-lite"/>
    </source>
</evidence>
<dbReference type="InterPro" id="IPR036188">
    <property type="entry name" value="FAD/NAD-bd_sf"/>
</dbReference>
<sequence length="468" mass="49272">MGEGARRRRQPGPEHDVSTPPHIAVVGGGLAGITAALDCAATGAAVTLAEVRPRLGGAAYSYTRGDLRLDNGQHVFLRCCNAYRALLGRLGREDDVVLQPRLDLPILAPGRRPVRLRRSGLPAPLQLAGALARYGLLSRADRLGVVRAMLALRAVDTDDRRVDARSFGDWLREHRQSPEAIERVWRLIATPTLNLEPDDASLAQAAYVFQRALLQDAGAGDIGWSRVPLSDLHDGPARRALAAAGVDVRLRARVDGVARAGEGGFALSGLGAPLRADAVVLAVPPERAGPLLVEGALPDPGAPARLGRSPIVNLHLVYDRRVLDEPMAVAVDAPVSWMFDRTDGSGLERGQLVSLSLSAADDLADTPAEQLRDRAVGALRDLLPAAAGAQVQAFHVTREHAATFRVAPGARALRPPARTAVDGFVLAGGWTDTGWPATMESAVLSGHAAAAEAIAATHRTSRPAAVAA</sequence>
<dbReference type="GO" id="GO:0016491">
    <property type="term" value="F:oxidoreductase activity"/>
    <property type="evidence" value="ECO:0007669"/>
    <property type="project" value="InterPro"/>
</dbReference>
<evidence type="ECO:0000313" key="4">
    <source>
        <dbReference type="Proteomes" id="UP000321805"/>
    </source>
</evidence>
<gene>
    <name evidence="3" type="ORF">FSW04_24300</name>
</gene>
<name>A0A5B8UC37_9ACTN</name>
<dbReference type="EMBL" id="CP042430">
    <property type="protein sequence ID" value="QEC50398.1"/>
    <property type="molecule type" value="Genomic_DNA"/>
</dbReference>
<evidence type="ECO:0000313" key="3">
    <source>
        <dbReference type="EMBL" id="QEC50398.1"/>
    </source>
</evidence>
<evidence type="ECO:0000259" key="2">
    <source>
        <dbReference type="Pfam" id="PF01593"/>
    </source>
</evidence>
<proteinExistence type="predicted"/>
<dbReference type="InterPro" id="IPR017830">
    <property type="entry name" value="SQase_HpnE"/>
</dbReference>